<dbReference type="PANTHER" id="PTHR36766">
    <property type="entry name" value="PLANT BROAD-SPECTRUM MILDEW RESISTANCE PROTEIN RPW8"/>
    <property type="match status" value="1"/>
</dbReference>
<dbReference type="InterPro" id="IPR032675">
    <property type="entry name" value="LRR_dom_sf"/>
</dbReference>
<dbReference type="Gene3D" id="3.80.10.10">
    <property type="entry name" value="Ribonuclease Inhibitor"/>
    <property type="match status" value="3"/>
</dbReference>
<dbReference type="PANTHER" id="PTHR36766:SF40">
    <property type="entry name" value="DISEASE RESISTANCE PROTEIN RGA3"/>
    <property type="match status" value="1"/>
</dbReference>
<evidence type="ECO:0000313" key="3">
    <source>
        <dbReference type="Proteomes" id="UP000594261"/>
    </source>
</evidence>
<dbReference type="EMBL" id="LRBV02000009">
    <property type="status" value="NOT_ANNOTATED_CDS"/>
    <property type="molecule type" value="Genomic_DNA"/>
</dbReference>
<accession>A0A7N2MGK3</accession>
<dbReference type="AlphaFoldDB" id="A0A7N2MGK3"/>
<reference evidence="2 3" key="1">
    <citation type="journal article" date="2016" name="G3 (Bethesda)">
        <title>First Draft Assembly and Annotation of the Genome of a California Endemic Oak Quercus lobata Nee (Fagaceae).</title>
        <authorList>
            <person name="Sork V.L."/>
            <person name="Fitz-Gibbon S.T."/>
            <person name="Puiu D."/>
            <person name="Crepeau M."/>
            <person name="Gugger P.F."/>
            <person name="Sherman R."/>
            <person name="Stevens K."/>
            <person name="Langley C.H."/>
            <person name="Pellegrini M."/>
            <person name="Salzberg S.L."/>
        </authorList>
    </citation>
    <scope>NUCLEOTIDE SEQUENCE [LARGE SCALE GENOMIC DNA]</scope>
    <source>
        <strain evidence="2 3">cv. SW786</strain>
    </source>
</reference>
<organism evidence="2 3">
    <name type="scientific">Quercus lobata</name>
    <name type="common">Valley oak</name>
    <dbReference type="NCBI Taxonomy" id="97700"/>
    <lineage>
        <taxon>Eukaryota</taxon>
        <taxon>Viridiplantae</taxon>
        <taxon>Streptophyta</taxon>
        <taxon>Embryophyta</taxon>
        <taxon>Tracheophyta</taxon>
        <taxon>Spermatophyta</taxon>
        <taxon>Magnoliopsida</taxon>
        <taxon>eudicotyledons</taxon>
        <taxon>Gunneridae</taxon>
        <taxon>Pentapetalae</taxon>
        <taxon>rosids</taxon>
        <taxon>fabids</taxon>
        <taxon>Fagales</taxon>
        <taxon>Fagaceae</taxon>
        <taxon>Quercus</taxon>
    </lineage>
</organism>
<dbReference type="GO" id="GO:0006952">
    <property type="term" value="P:defense response"/>
    <property type="evidence" value="ECO:0007669"/>
    <property type="project" value="UniProtKB-KW"/>
</dbReference>
<dbReference type="Gramene" id="QL09p010383:mrna">
    <property type="protein sequence ID" value="QL09p010383:mrna:CDS:1"/>
    <property type="gene ID" value="QL09p010383"/>
</dbReference>
<protein>
    <recommendedName>
        <fullName evidence="4">CC-NBS-LRR protein</fullName>
    </recommendedName>
</protein>
<evidence type="ECO:0008006" key="4">
    <source>
        <dbReference type="Google" id="ProtNLM"/>
    </source>
</evidence>
<evidence type="ECO:0000256" key="1">
    <source>
        <dbReference type="ARBA" id="ARBA00022821"/>
    </source>
</evidence>
<dbReference type="SUPFAM" id="SSF52047">
    <property type="entry name" value="RNI-like"/>
    <property type="match status" value="1"/>
</dbReference>
<dbReference type="SUPFAM" id="SSF52058">
    <property type="entry name" value="L domain-like"/>
    <property type="match status" value="1"/>
</dbReference>
<dbReference type="InParanoid" id="A0A7N2MGK3"/>
<dbReference type="Proteomes" id="UP000594261">
    <property type="component" value="Chromosome 9"/>
</dbReference>
<dbReference type="OMA" id="IHEVERF"/>
<dbReference type="EnsemblPlants" id="QL09p010383:mrna">
    <property type="protein sequence ID" value="QL09p010383:mrna:CDS:1"/>
    <property type="gene ID" value="QL09p010383"/>
</dbReference>
<sequence>MNCKIGVLATRTSLACMSFLSLIAPNWSPCNQDFPCLHELSISNCPKLQGKLPHHLSSLKKLSIFACGQLVVSIPKHSMLQVLQIEGCKKVEHGPVKVEKLIIGNCKELTSSCEDGLMSLVTPDIKINSCQSLENIKLKFTLRTLTIKGCNALESLEFVIDEGGASSTSSLLMNEENFSCIGNNNASLLEHLEIYNCPSLKCVSTIVDLAAMLKYLDIKECPNLTSLSSRDTLPTTLKVLRLAYCPKLESIVDKLDKDTLLEDLLIYSCEKLSCLPRGLHELCHLKKIDIYRCNSLISLGDFLPTNLRSLEIEYCEKLEALPSNIHNLNFLQYLSIRDCLSIVSFLEEGFPTNLRQLWLSGANLCKQVFELGLHRLTSLTYLWIANGIMDSFPEEEDGKTMLMLPTSLTTLRFNNFPNLLFLSWKLFQNLSALEQIYIAECPKLASLSEKCFPPLLQRLYIYDCPVLKQNCEKDKGMMWSKIANIRSVIIDGVEQQK</sequence>
<keyword evidence="3" id="KW-1185">Reference proteome</keyword>
<proteinExistence type="predicted"/>
<reference evidence="2" key="2">
    <citation type="submission" date="2021-01" db="UniProtKB">
        <authorList>
            <consortium name="EnsemblPlants"/>
        </authorList>
    </citation>
    <scope>IDENTIFICATION</scope>
</reference>
<evidence type="ECO:0000313" key="2">
    <source>
        <dbReference type="EnsemblPlants" id="QL09p010383:mrna:CDS:1"/>
    </source>
</evidence>
<name>A0A7N2MGK3_QUELO</name>
<keyword evidence="1" id="KW-0611">Plant defense</keyword>